<evidence type="ECO:0000256" key="1">
    <source>
        <dbReference type="ARBA" id="ARBA00023015"/>
    </source>
</evidence>
<accession>A0ABU0F5L7</accession>
<reference evidence="5 6" key="1">
    <citation type="submission" date="2023-07" db="EMBL/GenBank/DDBJ databases">
        <title>Sequencing the genomes of 1000 actinobacteria strains.</title>
        <authorList>
            <person name="Klenk H.-P."/>
        </authorList>
    </citation>
    <scope>NUCLEOTIDE SEQUENCE [LARGE SCALE GENOMIC DNA]</scope>
    <source>
        <strain evidence="5 6">DSM 45805</strain>
    </source>
</reference>
<dbReference type="PROSITE" id="PS50949">
    <property type="entry name" value="HTH_GNTR"/>
    <property type="match status" value="1"/>
</dbReference>
<dbReference type="InterPro" id="IPR000485">
    <property type="entry name" value="AsnC-type_HTH_dom"/>
</dbReference>
<evidence type="ECO:0000259" key="4">
    <source>
        <dbReference type="PROSITE" id="PS50949"/>
    </source>
</evidence>
<evidence type="ECO:0000313" key="5">
    <source>
        <dbReference type="EMBL" id="MDQ0382856.1"/>
    </source>
</evidence>
<dbReference type="SUPFAM" id="SSF46785">
    <property type="entry name" value="Winged helix' DNA-binding domain"/>
    <property type="match status" value="1"/>
</dbReference>
<evidence type="ECO:0000256" key="2">
    <source>
        <dbReference type="ARBA" id="ARBA00023125"/>
    </source>
</evidence>
<dbReference type="RefSeq" id="WP_306998397.1">
    <property type="nucleotide sequence ID" value="NZ_JAUSUT010000001.1"/>
</dbReference>
<dbReference type="Pfam" id="PF00392">
    <property type="entry name" value="GntR"/>
    <property type="match status" value="1"/>
</dbReference>
<dbReference type="PANTHER" id="PTHR43537">
    <property type="entry name" value="TRANSCRIPTIONAL REGULATOR, GNTR FAMILY"/>
    <property type="match status" value="1"/>
</dbReference>
<feature type="domain" description="HTH gntR-type" evidence="4">
    <location>
        <begin position="1"/>
        <end position="66"/>
    </location>
</feature>
<dbReference type="InterPro" id="IPR036390">
    <property type="entry name" value="WH_DNA-bd_sf"/>
</dbReference>
<comment type="caution">
    <text evidence="5">The sequence shown here is derived from an EMBL/GenBank/DDBJ whole genome shotgun (WGS) entry which is preliminary data.</text>
</comment>
<dbReference type="SMART" id="SM00345">
    <property type="entry name" value="HTH_GNTR"/>
    <property type="match status" value="1"/>
</dbReference>
<dbReference type="PANTHER" id="PTHR43537:SF24">
    <property type="entry name" value="GLUCONATE OPERON TRANSCRIPTIONAL REPRESSOR"/>
    <property type="match status" value="1"/>
</dbReference>
<dbReference type="SUPFAM" id="SSF48008">
    <property type="entry name" value="GntR ligand-binding domain-like"/>
    <property type="match status" value="1"/>
</dbReference>
<dbReference type="Gene3D" id="1.20.120.530">
    <property type="entry name" value="GntR ligand-binding domain-like"/>
    <property type="match status" value="1"/>
</dbReference>
<gene>
    <name evidence="5" type="ORF">FB470_006850</name>
</gene>
<dbReference type="InterPro" id="IPR011711">
    <property type="entry name" value="GntR_C"/>
</dbReference>
<dbReference type="CDD" id="cd07377">
    <property type="entry name" value="WHTH_GntR"/>
    <property type="match status" value="1"/>
</dbReference>
<dbReference type="Proteomes" id="UP001229651">
    <property type="component" value="Unassembled WGS sequence"/>
</dbReference>
<dbReference type="PRINTS" id="PR00033">
    <property type="entry name" value="HTHASNC"/>
</dbReference>
<name>A0ABU0F5L7_9PSEU</name>
<dbReference type="InterPro" id="IPR036388">
    <property type="entry name" value="WH-like_DNA-bd_sf"/>
</dbReference>
<evidence type="ECO:0000256" key="3">
    <source>
        <dbReference type="ARBA" id="ARBA00023163"/>
    </source>
</evidence>
<keyword evidence="1" id="KW-0805">Transcription regulation</keyword>
<dbReference type="GO" id="GO:0003677">
    <property type="term" value="F:DNA binding"/>
    <property type="evidence" value="ECO:0007669"/>
    <property type="project" value="UniProtKB-KW"/>
</dbReference>
<sequence>MADTVFDRLHERIVTGELAPGDRIDPTEVAESLGVSRTPVREAILRLEGQGLVERLPYRGVVVAGIDQTAAEDVAAMRIHLETLAVRTAVPRLTDDDVARMRRINDEIRDAVRGADAQNSFRSLNRAFHETLYRAAGSDTLLRLVQDLSAQAERFRLHFDVRQGRAIEDHDRILDACDARDPVAAVAATRDHILGAHLLMMPENYTVPPGSALDVALRESGMPATTADGAGRVAAG</sequence>
<dbReference type="PRINTS" id="PR00035">
    <property type="entry name" value="HTHGNTR"/>
</dbReference>
<proteinExistence type="predicted"/>
<dbReference type="SMART" id="SM00895">
    <property type="entry name" value="FCD"/>
    <property type="match status" value="1"/>
</dbReference>
<evidence type="ECO:0000313" key="6">
    <source>
        <dbReference type="Proteomes" id="UP001229651"/>
    </source>
</evidence>
<protein>
    <submittedName>
        <fullName evidence="5">DNA-binding GntR family transcriptional regulator</fullName>
    </submittedName>
</protein>
<keyword evidence="2 5" id="KW-0238">DNA-binding</keyword>
<keyword evidence="6" id="KW-1185">Reference proteome</keyword>
<organism evidence="5 6">
    <name type="scientific">Amycolatopsis thermophila</name>
    <dbReference type="NCBI Taxonomy" id="206084"/>
    <lineage>
        <taxon>Bacteria</taxon>
        <taxon>Bacillati</taxon>
        <taxon>Actinomycetota</taxon>
        <taxon>Actinomycetes</taxon>
        <taxon>Pseudonocardiales</taxon>
        <taxon>Pseudonocardiaceae</taxon>
        <taxon>Amycolatopsis</taxon>
    </lineage>
</organism>
<dbReference type="InterPro" id="IPR000524">
    <property type="entry name" value="Tscrpt_reg_HTH_GntR"/>
</dbReference>
<dbReference type="InterPro" id="IPR008920">
    <property type="entry name" value="TF_FadR/GntR_C"/>
</dbReference>
<dbReference type="Pfam" id="PF07729">
    <property type="entry name" value="FCD"/>
    <property type="match status" value="1"/>
</dbReference>
<dbReference type="EMBL" id="JAUSUT010000001">
    <property type="protein sequence ID" value="MDQ0382856.1"/>
    <property type="molecule type" value="Genomic_DNA"/>
</dbReference>
<keyword evidence="3" id="KW-0804">Transcription</keyword>
<dbReference type="Gene3D" id="1.10.10.10">
    <property type="entry name" value="Winged helix-like DNA-binding domain superfamily/Winged helix DNA-binding domain"/>
    <property type="match status" value="1"/>
</dbReference>